<name>A0A9W9IVQ1_9EURO</name>
<dbReference type="AlphaFoldDB" id="A0A9W9IVQ1"/>
<reference evidence="1" key="1">
    <citation type="submission" date="2022-11" db="EMBL/GenBank/DDBJ databases">
        <authorList>
            <person name="Petersen C."/>
        </authorList>
    </citation>
    <scope>NUCLEOTIDE SEQUENCE</scope>
    <source>
        <strain evidence="1">IBT 21917</strain>
    </source>
</reference>
<reference evidence="1" key="2">
    <citation type="journal article" date="2023" name="IMA Fungus">
        <title>Comparative genomic study of the Penicillium genus elucidates a diverse pangenome and 15 lateral gene transfer events.</title>
        <authorList>
            <person name="Petersen C."/>
            <person name="Sorensen T."/>
            <person name="Nielsen M.R."/>
            <person name="Sondergaard T.E."/>
            <person name="Sorensen J.L."/>
            <person name="Fitzpatrick D.A."/>
            <person name="Frisvad J.C."/>
            <person name="Nielsen K.L."/>
        </authorList>
    </citation>
    <scope>NUCLEOTIDE SEQUENCE</scope>
    <source>
        <strain evidence="1">IBT 21917</strain>
    </source>
</reference>
<protein>
    <submittedName>
        <fullName evidence="1">Uncharacterized protein</fullName>
    </submittedName>
</protein>
<dbReference type="InterPro" id="IPR046670">
    <property type="entry name" value="DUF6540"/>
</dbReference>
<sequence>MVHEDKWWPRPEESAGYISKARLGDVVLTDFSRIKAICESVPAPKKQFELNRRLFPREPVRRCQEWTAAAIGALVQANVLIPV</sequence>
<dbReference type="Proteomes" id="UP001146351">
    <property type="component" value="Unassembled WGS sequence"/>
</dbReference>
<accession>A0A9W9IVQ1</accession>
<organism evidence="1 2">
    <name type="scientific">Penicillium capsulatum</name>
    <dbReference type="NCBI Taxonomy" id="69766"/>
    <lineage>
        <taxon>Eukaryota</taxon>
        <taxon>Fungi</taxon>
        <taxon>Dikarya</taxon>
        <taxon>Ascomycota</taxon>
        <taxon>Pezizomycotina</taxon>
        <taxon>Eurotiomycetes</taxon>
        <taxon>Eurotiomycetidae</taxon>
        <taxon>Eurotiales</taxon>
        <taxon>Aspergillaceae</taxon>
        <taxon>Penicillium</taxon>
    </lineage>
</organism>
<evidence type="ECO:0000313" key="2">
    <source>
        <dbReference type="Proteomes" id="UP001146351"/>
    </source>
</evidence>
<comment type="caution">
    <text evidence="1">The sequence shown here is derived from an EMBL/GenBank/DDBJ whole genome shotgun (WGS) entry which is preliminary data.</text>
</comment>
<keyword evidence="2" id="KW-1185">Reference proteome</keyword>
<dbReference type="OrthoDB" id="4135672at2759"/>
<gene>
    <name evidence="1" type="ORF">N7492_000332</name>
</gene>
<evidence type="ECO:0000313" key="1">
    <source>
        <dbReference type="EMBL" id="KAJ5182716.1"/>
    </source>
</evidence>
<dbReference type="EMBL" id="JAPQKO010000001">
    <property type="protein sequence ID" value="KAJ5182716.1"/>
    <property type="molecule type" value="Genomic_DNA"/>
</dbReference>
<proteinExistence type="predicted"/>
<dbReference type="Pfam" id="PF20174">
    <property type="entry name" value="DUF6540"/>
    <property type="match status" value="1"/>
</dbReference>